<dbReference type="InterPro" id="IPR006119">
    <property type="entry name" value="Resolv_N"/>
</dbReference>
<dbReference type="PANTHER" id="PTHR30461:SF23">
    <property type="entry name" value="DNA RECOMBINASE-RELATED"/>
    <property type="match status" value="1"/>
</dbReference>
<sequence>MLVPAKVVQTCEFREYIPAMSGIDDTQFRRPGLRAILYARNSHDRTRRGISVNDQFAEMRPVAAREMWPIVGEFRDVGMSATRHARKPRDEFAAMMEAVRSGAGDVLMTWESARAQRDLAVYVALRDLCHDTKTLWWYTGELYDLTLRSHRNRTALDAVRDEDAGEGIREGVLRTVRQRAERGEPHGRIPFGYRRIYHSDTGKLIAQIPDDALPTAEFAFEALANPKAPIVREIVRRIAARQSAYSIAQDLNRRGIPTPFRNARGWDIIQVVRTASNPAYIGMRVHQGKVIGKATWEPLLKDDDVTAWWQASAIIADPTRKTHRDNAVKHLLSGLAFCGAPGCGEYLRMRHPRNAFCYTCIAAFHVAMAEHLLDDYVEAAVLERLERPDAADAFLNASNDDDVVQAALAEISEKQAKLEEARALATKGTLSLTSLAAMEAAWMPEIEAARERARRSSIPPVLEQLVGPNAREVWGGLTIPERRQALRAIVTVTVNPTGKGARSIRPGRVTLDWLTPGAPRRRPGPLSGPGANA</sequence>
<dbReference type="GO" id="GO:0000150">
    <property type="term" value="F:DNA strand exchange activity"/>
    <property type="evidence" value="ECO:0007669"/>
    <property type="project" value="InterPro"/>
</dbReference>
<evidence type="ECO:0000256" key="1">
    <source>
        <dbReference type="SAM" id="MobiDB-lite"/>
    </source>
</evidence>
<protein>
    <recommendedName>
        <fullName evidence="2">Recombinase domain-containing protein</fullName>
    </recommendedName>
</protein>
<dbReference type="Gene3D" id="3.90.1750.20">
    <property type="entry name" value="Putative Large Serine Recombinase, Chain B, Domain 2"/>
    <property type="match status" value="1"/>
</dbReference>
<dbReference type="CDD" id="cd00338">
    <property type="entry name" value="Ser_Recombinase"/>
    <property type="match status" value="1"/>
</dbReference>
<dbReference type="Pfam" id="PF07508">
    <property type="entry name" value="Recombinase"/>
    <property type="match status" value="1"/>
</dbReference>
<evidence type="ECO:0000313" key="4">
    <source>
        <dbReference type="Proteomes" id="UP000190037"/>
    </source>
</evidence>
<dbReference type="InterPro" id="IPR038109">
    <property type="entry name" value="DNA_bind_recomb_sf"/>
</dbReference>
<keyword evidence="4" id="KW-1185">Reference proteome</keyword>
<feature type="compositionally biased region" description="Low complexity" evidence="1">
    <location>
        <begin position="524"/>
        <end position="533"/>
    </location>
</feature>
<accession>A0A1T3P286</accession>
<proteinExistence type="predicted"/>
<dbReference type="PANTHER" id="PTHR30461">
    <property type="entry name" value="DNA-INVERTASE FROM LAMBDOID PROPHAGE"/>
    <property type="match status" value="1"/>
</dbReference>
<feature type="region of interest" description="Disordered" evidence="1">
    <location>
        <begin position="513"/>
        <end position="533"/>
    </location>
</feature>
<dbReference type="Pfam" id="PF00239">
    <property type="entry name" value="Resolvase"/>
    <property type="match status" value="1"/>
</dbReference>
<comment type="caution">
    <text evidence="3">The sequence shown here is derived from an EMBL/GenBank/DDBJ whole genome shotgun (WGS) entry which is preliminary data.</text>
</comment>
<name>A0A1T3P286_9ACTN</name>
<dbReference type="PROSITE" id="PS51737">
    <property type="entry name" value="RECOMBINASE_DNA_BIND"/>
    <property type="match status" value="1"/>
</dbReference>
<dbReference type="AlphaFoldDB" id="A0A1T3P286"/>
<dbReference type="Gene3D" id="3.40.50.1390">
    <property type="entry name" value="Resolvase, N-terminal catalytic domain"/>
    <property type="match status" value="1"/>
</dbReference>
<dbReference type="InterPro" id="IPR036162">
    <property type="entry name" value="Resolvase-like_N_sf"/>
</dbReference>
<dbReference type="GO" id="GO:0003677">
    <property type="term" value="F:DNA binding"/>
    <property type="evidence" value="ECO:0007669"/>
    <property type="project" value="InterPro"/>
</dbReference>
<evidence type="ECO:0000313" key="3">
    <source>
        <dbReference type="EMBL" id="OPC83062.1"/>
    </source>
</evidence>
<feature type="domain" description="Recombinase" evidence="2">
    <location>
        <begin position="209"/>
        <end position="321"/>
    </location>
</feature>
<dbReference type="SMART" id="SM00857">
    <property type="entry name" value="Resolvase"/>
    <property type="match status" value="1"/>
</dbReference>
<gene>
    <name evidence="3" type="ORF">B4N89_20850</name>
</gene>
<dbReference type="STRING" id="159449.B4N89_20850"/>
<evidence type="ECO:0000259" key="2">
    <source>
        <dbReference type="PROSITE" id="PS51737"/>
    </source>
</evidence>
<dbReference type="InterPro" id="IPR050639">
    <property type="entry name" value="SSR_resolvase"/>
</dbReference>
<dbReference type="InterPro" id="IPR011109">
    <property type="entry name" value="DNA_bind_recombinase_dom"/>
</dbReference>
<organism evidence="3 4">
    <name type="scientific">Embleya scabrispora</name>
    <dbReference type="NCBI Taxonomy" id="159449"/>
    <lineage>
        <taxon>Bacteria</taxon>
        <taxon>Bacillati</taxon>
        <taxon>Actinomycetota</taxon>
        <taxon>Actinomycetes</taxon>
        <taxon>Kitasatosporales</taxon>
        <taxon>Streptomycetaceae</taxon>
        <taxon>Embleya</taxon>
    </lineage>
</organism>
<dbReference type="Proteomes" id="UP000190037">
    <property type="component" value="Unassembled WGS sequence"/>
</dbReference>
<dbReference type="SUPFAM" id="SSF53041">
    <property type="entry name" value="Resolvase-like"/>
    <property type="match status" value="1"/>
</dbReference>
<dbReference type="EMBL" id="MWQN01000001">
    <property type="protein sequence ID" value="OPC83062.1"/>
    <property type="molecule type" value="Genomic_DNA"/>
</dbReference>
<reference evidence="3 4" key="1">
    <citation type="submission" date="2017-03" db="EMBL/GenBank/DDBJ databases">
        <title>Draft genome sequence of Streptomyces scabrisporus NF3, endophyte isolated from Amphipterygium adstringens.</title>
        <authorList>
            <person name="Vazquez M."/>
            <person name="Ceapa C.D."/>
            <person name="Rodriguez Luna D."/>
            <person name="Sanchez Esquivel S."/>
        </authorList>
    </citation>
    <scope>NUCLEOTIDE SEQUENCE [LARGE SCALE GENOMIC DNA]</scope>
    <source>
        <strain evidence="3 4">NF3</strain>
    </source>
</reference>